<dbReference type="InterPro" id="IPR001139">
    <property type="entry name" value="Glyco_hydro_30"/>
</dbReference>
<feature type="domain" description="Glycosyl hydrolase family 59 catalytic" evidence="5">
    <location>
        <begin position="68"/>
        <end position="346"/>
    </location>
</feature>
<evidence type="ECO:0000256" key="4">
    <source>
        <dbReference type="SAM" id="SignalP"/>
    </source>
</evidence>
<reference evidence="7 8" key="1">
    <citation type="submission" date="2022-12" db="EMBL/GenBank/DDBJ databases">
        <title>Genomic features and morphological characterization of a novel Knufia sp. strain isolated from spacecraft assembly facility.</title>
        <authorList>
            <person name="Teixeira M."/>
            <person name="Chander A.M."/>
            <person name="Stajich J.E."/>
            <person name="Venkateswaran K."/>
        </authorList>
    </citation>
    <scope>NUCLEOTIDE SEQUENCE [LARGE SCALE GENOMIC DNA]</scope>
    <source>
        <strain evidence="7 8">FJI-L2-BK-P2</strain>
    </source>
</reference>
<evidence type="ECO:0000256" key="2">
    <source>
        <dbReference type="ARBA" id="ARBA00022729"/>
    </source>
</evidence>
<evidence type="ECO:0000259" key="6">
    <source>
        <dbReference type="Pfam" id="PF17189"/>
    </source>
</evidence>
<keyword evidence="3" id="KW-0378">Hydrolase</keyword>
<dbReference type="InterPro" id="IPR013780">
    <property type="entry name" value="Glyco_hydro_b"/>
</dbReference>
<dbReference type="GO" id="GO:0016020">
    <property type="term" value="C:membrane"/>
    <property type="evidence" value="ECO:0007669"/>
    <property type="project" value="GOC"/>
</dbReference>
<protein>
    <submittedName>
        <fullName evidence="7">Uncharacterized protein</fullName>
    </submittedName>
</protein>
<keyword evidence="8" id="KW-1185">Reference proteome</keyword>
<dbReference type="SUPFAM" id="SSF51445">
    <property type="entry name" value="(Trans)glycosidases"/>
    <property type="match status" value="1"/>
</dbReference>
<evidence type="ECO:0000256" key="1">
    <source>
        <dbReference type="ARBA" id="ARBA00005382"/>
    </source>
</evidence>
<dbReference type="Gene3D" id="2.60.40.1180">
    <property type="entry name" value="Golgi alpha-mannosidase II"/>
    <property type="match status" value="1"/>
</dbReference>
<organism evidence="7 8">
    <name type="scientific">Knufia fluminis</name>
    <dbReference type="NCBI Taxonomy" id="191047"/>
    <lineage>
        <taxon>Eukaryota</taxon>
        <taxon>Fungi</taxon>
        <taxon>Dikarya</taxon>
        <taxon>Ascomycota</taxon>
        <taxon>Pezizomycotina</taxon>
        <taxon>Eurotiomycetes</taxon>
        <taxon>Chaetothyriomycetidae</taxon>
        <taxon>Chaetothyriales</taxon>
        <taxon>Trichomeriaceae</taxon>
        <taxon>Knufia</taxon>
    </lineage>
</organism>
<comment type="caution">
    <text evidence="7">The sequence shown here is derived from an EMBL/GenBank/DDBJ whole genome shotgun (WGS) entry which is preliminary data.</text>
</comment>
<feature type="domain" description="Glycosyl hydrolase family 30 beta sandwich" evidence="6">
    <location>
        <begin position="382"/>
        <end position="472"/>
    </location>
</feature>
<name>A0AAN8F4W7_9EURO</name>
<dbReference type="Pfam" id="PF02057">
    <property type="entry name" value="Glyco_hydro_59"/>
    <property type="match status" value="1"/>
</dbReference>
<dbReference type="InterPro" id="IPR017853">
    <property type="entry name" value="GH"/>
</dbReference>
<accession>A0AAN8F4W7</accession>
<evidence type="ECO:0000259" key="5">
    <source>
        <dbReference type="Pfam" id="PF02057"/>
    </source>
</evidence>
<dbReference type="GO" id="GO:0006680">
    <property type="term" value="P:glucosylceramide catabolic process"/>
    <property type="evidence" value="ECO:0007669"/>
    <property type="project" value="TreeGrafter"/>
</dbReference>
<dbReference type="Pfam" id="PF17189">
    <property type="entry name" value="Glyco_hydro_30C"/>
    <property type="match status" value="1"/>
</dbReference>
<gene>
    <name evidence="7" type="ORF">OHC33_007427</name>
</gene>
<evidence type="ECO:0000313" key="8">
    <source>
        <dbReference type="Proteomes" id="UP001316803"/>
    </source>
</evidence>
<dbReference type="EMBL" id="JAKLMC020000020">
    <property type="protein sequence ID" value="KAK5951371.1"/>
    <property type="molecule type" value="Genomic_DNA"/>
</dbReference>
<dbReference type="AlphaFoldDB" id="A0AAN8F4W7"/>
<keyword evidence="2 4" id="KW-0732">Signal</keyword>
<dbReference type="InterPro" id="IPR049161">
    <property type="entry name" value="GH59_cat"/>
</dbReference>
<comment type="similarity">
    <text evidence="1">Belongs to the glycosyl hydrolase 30 family.</text>
</comment>
<dbReference type="Gene3D" id="3.20.20.80">
    <property type="entry name" value="Glycosidases"/>
    <property type="match status" value="1"/>
</dbReference>
<dbReference type="GO" id="GO:0004348">
    <property type="term" value="F:glucosylceramidase activity"/>
    <property type="evidence" value="ECO:0007669"/>
    <property type="project" value="InterPro"/>
</dbReference>
<evidence type="ECO:0000256" key="3">
    <source>
        <dbReference type="ARBA" id="ARBA00022801"/>
    </source>
</evidence>
<sequence length="474" mass="51362">MKSLILTLLTATCLAAPSPPAQSPLQPATITIDLATRYQEIDGFGFSSAFQRSADIRGKKGLSPENTTRVIEYLFSNTDGAGLSILRNGIGSSQNTTKDFMNSIAPTSPGSPDAPLNYTWDHIDTEQVWLSQQALSHGVRTIYADAWSAPAYMKTNNNDSNGGMLCGVTGTDCPTGDWRQSYANYLVQYLRFYQQEGINLTHVGFLNEPDLIVYYASMVSSGTQAADVLPILRSTLDAAGFSHVEIACCEATGWQEQGDMLTEIQLAGAEDTMGVVASHGYSSQPKLPLPTTKKVWQTEWADLDGTWTTHWDVLGKAGEGLVWANHIQNAIRLSNCSAFIYWQGAENTTGNSALISFAPGDEVHVSKRLWAMGQFSRFVKPGSVRVEAEVSLPLLHSTAYEMVEGGVALVVINNGHVDYETEISVRGGKGGAGMMTPWVTNNDFNATAQEGVQVSEGGSWRVTIPARSMVTYVM</sequence>
<dbReference type="InterPro" id="IPR033452">
    <property type="entry name" value="GH30_C"/>
</dbReference>
<evidence type="ECO:0000313" key="7">
    <source>
        <dbReference type="EMBL" id="KAK5951371.1"/>
    </source>
</evidence>
<dbReference type="PANTHER" id="PTHR11069:SF23">
    <property type="entry name" value="LYSOSOMAL ACID GLUCOSYLCERAMIDASE"/>
    <property type="match status" value="1"/>
</dbReference>
<proteinExistence type="inferred from homology"/>
<dbReference type="Proteomes" id="UP001316803">
    <property type="component" value="Unassembled WGS sequence"/>
</dbReference>
<dbReference type="SUPFAM" id="SSF51011">
    <property type="entry name" value="Glycosyl hydrolase domain"/>
    <property type="match status" value="1"/>
</dbReference>
<feature type="signal peptide" evidence="4">
    <location>
        <begin position="1"/>
        <end position="15"/>
    </location>
</feature>
<feature type="chain" id="PRO_5042915035" evidence="4">
    <location>
        <begin position="16"/>
        <end position="474"/>
    </location>
</feature>
<dbReference type="PANTHER" id="PTHR11069">
    <property type="entry name" value="GLUCOSYLCERAMIDASE"/>
    <property type="match status" value="1"/>
</dbReference>